<dbReference type="EMBL" id="JAULSV010000007">
    <property type="protein sequence ID" value="KAK0638718.1"/>
    <property type="molecule type" value="Genomic_DNA"/>
</dbReference>
<feature type="region of interest" description="Disordered" evidence="1">
    <location>
        <begin position="145"/>
        <end position="185"/>
    </location>
</feature>
<keyword evidence="4" id="KW-1185">Reference proteome</keyword>
<sequence>MNPATFWAILVRWISLECPQQALLQARSVQKLGTQERVSKTHRTIPEASRRMPRKIGEGQRLGGATLVKAPTMAKQACVSCEHAPTTTSRQWPVDWKVGKRGFEPAQEQKPGCCSVQSRRVWRASRIGLAEDRRSKMLNSQAFGTVDKISTGGNEKHLAPGPPRASGFQAPGKPPRSNRILRDHL</sequence>
<accession>A0AA39XR77</accession>
<evidence type="ECO:0000256" key="2">
    <source>
        <dbReference type="SAM" id="SignalP"/>
    </source>
</evidence>
<proteinExistence type="predicted"/>
<dbReference type="Proteomes" id="UP001174936">
    <property type="component" value="Unassembled WGS sequence"/>
</dbReference>
<name>A0AA39XR77_9PEZI</name>
<evidence type="ECO:0000256" key="1">
    <source>
        <dbReference type="SAM" id="MobiDB-lite"/>
    </source>
</evidence>
<protein>
    <submittedName>
        <fullName evidence="3">Uncharacterized protein</fullName>
    </submittedName>
</protein>
<keyword evidence="2" id="KW-0732">Signal</keyword>
<feature type="signal peptide" evidence="2">
    <location>
        <begin position="1"/>
        <end position="19"/>
    </location>
</feature>
<feature type="chain" id="PRO_5041331456" evidence="2">
    <location>
        <begin position="20"/>
        <end position="185"/>
    </location>
</feature>
<evidence type="ECO:0000313" key="4">
    <source>
        <dbReference type="Proteomes" id="UP001174936"/>
    </source>
</evidence>
<organism evidence="3 4">
    <name type="scientific">Cercophora newfieldiana</name>
    <dbReference type="NCBI Taxonomy" id="92897"/>
    <lineage>
        <taxon>Eukaryota</taxon>
        <taxon>Fungi</taxon>
        <taxon>Dikarya</taxon>
        <taxon>Ascomycota</taxon>
        <taxon>Pezizomycotina</taxon>
        <taxon>Sordariomycetes</taxon>
        <taxon>Sordariomycetidae</taxon>
        <taxon>Sordariales</taxon>
        <taxon>Lasiosphaeriaceae</taxon>
        <taxon>Cercophora</taxon>
    </lineage>
</organism>
<gene>
    <name evidence="3" type="ORF">B0T16DRAFT_229932</name>
</gene>
<comment type="caution">
    <text evidence="3">The sequence shown here is derived from an EMBL/GenBank/DDBJ whole genome shotgun (WGS) entry which is preliminary data.</text>
</comment>
<evidence type="ECO:0000313" key="3">
    <source>
        <dbReference type="EMBL" id="KAK0638718.1"/>
    </source>
</evidence>
<dbReference type="AlphaFoldDB" id="A0AA39XR77"/>
<reference evidence="3" key="1">
    <citation type="submission" date="2023-06" db="EMBL/GenBank/DDBJ databases">
        <title>Genome-scale phylogeny and comparative genomics of the fungal order Sordariales.</title>
        <authorList>
            <consortium name="Lawrence Berkeley National Laboratory"/>
            <person name="Hensen N."/>
            <person name="Bonometti L."/>
            <person name="Westerberg I."/>
            <person name="Brannstrom I.O."/>
            <person name="Guillou S."/>
            <person name="Cros-Aarteil S."/>
            <person name="Calhoun S."/>
            <person name="Haridas S."/>
            <person name="Kuo A."/>
            <person name="Mondo S."/>
            <person name="Pangilinan J."/>
            <person name="Riley R."/>
            <person name="Labutti K."/>
            <person name="Andreopoulos B."/>
            <person name="Lipzen A."/>
            <person name="Chen C."/>
            <person name="Yanf M."/>
            <person name="Daum C."/>
            <person name="Ng V."/>
            <person name="Clum A."/>
            <person name="Steindorff A."/>
            <person name="Ohm R."/>
            <person name="Martin F."/>
            <person name="Silar P."/>
            <person name="Natvig D."/>
            <person name="Lalanne C."/>
            <person name="Gautier V."/>
            <person name="Ament-Velasquez S.L."/>
            <person name="Kruys A."/>
            <person name="Hutchinson M.I."/>
            <person name="Powell A.J."/>
            <person name="Barry K."/>
            <person name="Miller A.N."/>
            <person name="Grigoriev I.V."/>
            <person name="Debuchy R."/>
            <person name="Gladieux P."/>
            <person name="Thoren M.H."/>
            <person name="Johannesson H."/>
        </authorList>
    </citation>
    <scope>NUCLEOTIDE SEQUENCE</scope>
    <source>
        <strain evidence="3">SMH2532-1</strain>
    </source>
</reference>